<reference evidence="1 2" key="1">
    <citation type="journal article" date="2023" name="Nucleic Acids Res.">
        <title>The hologenome of Daphnia magna reveals possible DNA methylation and microbiome-mediated evolution of the host genome.</title>
        <authorList>
            <person name="Chaturvedi A."/>
            <person name="Li X."/>
            <person name="Dhandapani V."/>
            <person name="Marshall H."/>
            <person name="Kissane S."/>
            <person name="Cuenca-Cambronero M."/>
            <person name="Asole G."/>
            <person name="Calvet F."/>
            <person name="Ruiz-Romero M."/>
            <person name="Marangio P."/>
            <person name="Guigo R."/>
            <person name="Rago D."/>
            <person name="Mirbahai L."/>
            <person name="Eastwood N."/>
            <person name="Colbourne J.K."/>
            <person name="Zhou J."/>
            <person name="Mallon E."/>
            <person name="Orsini L."/>
        </authorList>
    </citation>
    <scope>NUCLEOTIDE SEQUENCE [LARGE SCALE GENOMIC DNA]</scope>
    <source>
        <strain evidence="1">LRV0_1</strain>
    </source>
</reference>
<dbReference type="Proteomes" id="UP001234178">
    <property type="component" value="Unassembled WGS sequence"/>
</dbReference>
<protein>
    <submittedName>
        <fullName evidence="1">Uncharacterized protein</fullName>
    </submittedName>
</protein>
<comment type="caution">
    <text evidence="1">The sequence shown here is derived from an EMBL/GenBank/DDBJ whole genome shotgun (WGS) entry which is preliminary data.</text>
</comment>
<keyword evidence="2" id="KW-1185">Reference proteome</keyword>
<evidence type="ECO:0000313" key="2">
    <source>
        <dbReference type="Proteomes" id="UP001234178"/>
    </source>
</evidence>
<name>A0ABR0AIF3_9CRUS</name>
<organism evidence="1 2">
    <name type="scientific">Daphnia magna</name>
    <dbReference type="NCBI Taxonomy" id="35525"/>
    <lineage>
        <taxon>Eukaryota</taxon>
        <taxon>Metazoa</taxon>
        <taxon>Ecdysozoa</taxon>
        <taxon>Arthropoda</taxon>
        <taxon>Crustacea</taxon>
        <taxon>Branchiopoda</taxon>
        <taxon>Diplostraca</taxon>
        <taxon>Cladocera</taxon>
        <taxon>Anomopoda</taxon>
        <taxon>Daphniidae</taxon>
        <taxon>Daphnia</taxon>
    </lineage>
</organism>
<sequence length="67" mass="7765">MYQFLSILSFRKYPVQPSTVSCTKIRLGVSLHLRLTFLLELCNWCSSRPLIFRVWDTVHAPVEVNPG</sequence>
<proteinExistence type="predicted"/>
<accession>A0ABR0AIF3</accession>
<evidence type="ECO:0000313" key="1">
    <source>
        <dbReference type="EMBL" id="KAK4024864.1"/>
    </source>
</evidence>
<gene>
    <name evidence="1" type="ORF">OUZ56_010359</name>
</gene>
<dbReference type="EMBL" id="JAOYFB010000037">
    <property type="protein sequence ID" value="KAK4024864.1"/>
    <property type="molecule type" value="Genomic_DNA"/>
</dbReference>